<sequence length="56" mass="6444">MDNPTEVLTIQKPELPDQQSLFNESPETLWNLYEEVRKAIADLEKLIVVEGADEDE</sequence>
<gene>
    <name evidence="1" type="ORF">IAC85_05270</name>
</gene>
<dbReference type="EMBL" id="DVFU01000101">
    <property type="protein sequence ID" value="HIQ65131.1"/>
    <property type="molecule type" value="Genomic_DNA"/>
</dbReference>
<proteinExistence type="predicted"/>
<reference evidence="1" key="2">
    <citation type="journal article" date="2021" name="PeerJ">
        <title>Extensive microbial diversity within the chicken gut microbiome revealed by metagenomics and culture.</title>
        <authorList>
            <person name="Gilroy R."/>
            <person name="Ravi A."/>
            <person name="Getino M."/>
            <person name="Pursley I."/>
            <person name="Horton D.L."/>
            <person name="Alikhan N.F."/>
            <person name="Baker D."/>
            <person name="Gharbi K."/>
            <person name="Hall N."/>
            <person name="Watson M."/>
            <person name="Adriaenssens E.M."/>
            <person name="Foster-Nyarko E."/>
            <person name="Jarju S."/>
            <person name="Secka A."/>
            <person name="Antonio M."/>
            <person name="Oren A."/>
            <person name="Chaudhuri R.R."/>
            <person name="La Ragione R."/>
            <person name="Hildebrand F."/>
            <person name="Pallen M.J."/>
        </authorList>
    </citation>
    <scope>NUCLEOTIDE SEQUENCE</scope>
    <source>
        <strain evidence="1">CHK165-10780</strain>
    </source>
</reference>
<evidence type="ECO:0000313" key="2">
    <source>
        <dbReference type="Proteomes" id="UP000886725"/>
    </source>
</evidence>
<reference evidence="1" key="1">
    <citation type="submission" date="2020-10" db="EMBL/GenBank/DDBJ databases">
        <authorList>
            <person name="Gilroy R."/>
        </authorList>
    </citation>
    <scope>NUCLEOTIDE SEQUENCE</scope>
    <source>
        <strain evidence="1">CHK165-10780</strain>
    </source>
</reference>
<comment type="caution">
    <text evidence="1">The sequence shown here is derived from an EMBL/GenBank/DDBJ whole genome shotgun (WGS) entry which is preliminary data.</text>
</comment>
<accession>A0A9D0Z148</accession>
<protein>
    <submittedName>
        <fullName evidence="1">Uncharacterized protein</fullName>
    </submittedName>
</protein>
<dbReference type="AlphaFoldDB" id="A0A9D0Z148"/>
<dbReference type="Proteomes" id="UP000886725">
    <property type="component" value="Unassembled WGS sequence"/>
</dbReference>
<organism evidence="1 2">
    <name type="scientific">Candidatus Faecenecus gallistercoris</name>
    <dbReference type="NCBI Taxonomy" id="2840793"/>
    <lineage>
        <taxon>Bacteria</taxon>
        <taxon>Bacillati</taxon>
        <taxon>Bacillota</taxon>
        <taxon>Bacillota incertae sedis</taxon>
        <taxon>Candidatus Faecenecus</taxon>
    </lineage>
</organism>
<evidence type="ECO:0000313" key="1">
    <source>
        <dbReference type="EMBL" id="HIQ65131.1"/>
    </source>
</evidence>
<name>A0A9D0Z148_9FIRM</name>